<gene>
    <name evidence="2" type="ORF">US40_C0013G0013</name>
</gene>
<keyword evidence="1" id="KW-1133">Transmembrane helix</keyword>
<protein>
    <recommendedName>
        <fullName evidence="4">Carboxypeptidase regulatory-like domain-containing protein</fullName>
    </recommendedName>
</protein>
<comment type="caution">
    <text evidence="2">The sequence shown here is derived from an EMBL/GenBank/DDBJ whole genome shotgun (WGS) entry which is preliminary data.</text>
</comment>
<evidence type="ECO:0000256" key="1">
    <source>
        <dbReference type="SAM" id="Phobius"/>
    </source>
</evidence>
<dbReference type="Proteomes" id="UP000034917">
    <property type="component" value="Unassembled WGS sequence"/>
</dbReference>
<dbReference type="AlphaFoldDB" id="A0A0G0J9P1"/>
<dbReference type="EMBL" id="LBSV01000013">
    <property type="protein sequence ID" value="KKQ24881.1"/>
    <property type="molecule type" value="Genomic_DNA"/>
</dbReference>
<dbReference type="SUPFAM" id="SSF49478">
    <property type="entry name" value="Cna protein B-type domain"/>
    <property type="match status" value="1"/>
</dbReference>
<keyword evidence="1" id="KW-0472">Membrane</keyword>
<evidence type="ECO:0008006" key="4">
    <source>
        <dbReference type="Google" id="ProtNLM"/>
    </source>
</evidence>
<accession>A0A0G0J9P1</accession>
<keyword evidence="1" id="KW-0812">Transmembrane</keyword>
<evidence type="ECO:0000313" key="2">
    <source>
        <dbReference type="EMBL" id="KKQ24881.1"/>
    </source>
</evidence>
<feature type="transmembrane region" description="Helical" evidence="1">
    <location>
        <begin position="598"/>
        <end position="620"/>
    </location>
</feature>
<sequence length="628" mass="70528">MVFLILMRKIFLASSVLIFLLTISGYLSAQIPTRNPTDDSDIQSAYSMECLLPPDMGAERNMMGTTVTSNLGKPPPSITMNLNGQCSSPTGCDLTLCVIEKKGDKFGDLQVGQRTQRSDVDHSGEKCTTGNATKDIHYFGSDNTRITKASLTASSLTDNHISYGPVTNLEVILNNPQPHDFYSFYATGDRGTVIPAVTQGLIPTIADNRTQQVGQITLSFSPSISLAPGEKADCESIFWDPYGRVFDGISLEPLNKNEAKVTLLNKDDSIVSIPGNNVSTDILGKYNILIKDDGEYKLNVTPLTSHLFSSFIPNNFYKELYETIFMPGDPAFYESADNPKRVDVALKPVSTPYERPIDVVQTDYKQVWANGKKYVKIELRVTHPKSLVKLIVNDIVVKENGEGKALSIEADKDGFWRVLVRDYKVLSQRGFRVQVSKNPKYYMYAGQPSSALILNLDPILSYIEGYAYDDFGNIIPNAKVQVRLKINDSVFYETTTDDKGYFIVQPTNLPPLDYYFVFVNPEDNSVLKKTTSKFVADNTSYIEQQKLNLLKGEKDGRSVVIENNARDSNLFEDSFNENSRFKDMNKTEVKANKIGKNFYPIVFIVFFLVILLFVFVFFYFKKNFRSIS</sequence>
<organism evidence="2 3">
    <name type="scientific">Candidatus Roizmanbacteria bacterium GW2011_GWC2_37_13</name>
    <dbReference type="NCBI Taxonomy" id="1618486"/>
    <lineage>
        <taxon>Bacteria</taxon>
        <taxon>Candidatus Roizmaniibacteriota</taxon>
    </lineage>
</organism>
<proteinExistence type="predicted"/>
<name>A0A0G0J9P1_9BACT</name>
<reference evidence="2 3" key="1">
    <citation type="journal article" date="2015" name="Nature">
        <title>rRNA introns, odd ribosomes, and small enigmatic genomes across a large radiation of phyla.</title>
        <authorList>
            <person name="Brown C.T."/>
            <person name="Hug L.A."/>
            <person name="Thomas B.C."/>
            <person name="Sharon I."/>
            <person name="Castelle C.J."/>
            <person name="Singh A."/>
            <person name="Wilkins M.J."/>
            <person name="Williams K.H."/>
            <person name="Banfield J.F."/>
        </authorList>
    </citation>
    <scope>NUCLEOTIDE SEQUENCE [LARGE SCALE GENOMIC DNA]</scope>
</reference>
<evidence type="ECO:0000313" key="3">
    <source>
        <dbReference type="Proteomes" id="UP000034917"/>
    </source>
</evidence>